<protein>
    <submittedName>
        <fullName evidence="1">Uncharacterized protein</fullName>
    </submittedName>
</protein>
<evidence type="ECO:0000313" key="1">
    <source>
        <dbReference type="EMBL" id="RNA39499.1"/>
    </source>
</evidence>
<keyword evidence="2" id="KW-1185">Reference proteome</keyword>
<dbReference type="Proteomes" id="UP000276133">
    <property type="component" value="Unassembled WGS sequence"/>
</dbReference>
<reference evidence="1 2" key="1">
    <citation type="journal article" date="2018" name="Sci. Rep.">
        <title>Genomic signatures of local adaptation to the degree of environmental predictability in rotifers.</title>
        <authorList>
            <person name="Franch-Gras L."/>
            <person name="Hahn C."/>
            <person name="Garcia-Roger E.M."/>
            <person name="Carmona M.J."/>
            <person name="Serra M."/>
            <person name="Gomez A."/>
        </authorList>
    </citation>
    <scope>NUCLEOTIDE SEQUENCE [LARGE SCALE GENOMIC DNA]</scope>
    <source>
        <strain evidence="1">HYR1</strain>
    </source>
</reference>
<name>A0A3M7SUX1_BRAPC</name>
<gene>
    <name evidence="1" type="ORF">BpHYR1_003308</name>
</gene>
<sequence>MASFQSIFTYSTDLFLWFYQNLRELTKILVNLREFRFFGKLKFKIKIKRSKYKLEKIIFFKRIT</sequence>
<accession>A0A3M7SUX1</accession>
<dbReference type="AlphaFoldDB" id="A0A3M7SUX1"/>
<comment type="caution">
    <text evidence="1">The sequence shown here is derived from an EMBL/GenBank/DDBJ whole genome shotgun (WGS) entry which is preliminary data.</text>
</comment>
<evidence type="ECO:0000313" key="2">
    <source>
        <dbReference type="Proteomes" id="UP000276133"/>
    </source>
</evidence>
<proteinExistence type="predicted"/>
<dbReference type="EMBL" id="REGN01000747">
    <property type="protein sequence ID" value="RNA39499.1"/>
    <property type="molecule type" value="Genomic_DNA"/>
</dbReference>
<organism evidence="1 2">
    <name type="scientific">Brachionus plicatilis</name>
    <name type="common">Marine rotifer</name>
    <name type="synonym">Brachionus muelleri</name>
    <dbReference type="NCBI Taxonomy" id="10195"/>
    <lineage>
        <taxon>Eukaryota</taxon>
        <taxon>Metazoa</taxon>
        <taxon>Spiralia</taxon>
        <taxon>Gnathifera</taxon>
        <taxon>Rotifera</taxon>
        <taxon>Eurotatoria</taxon>
        <taxon>Monogononta</taxon>
        <taxon>Pseudotrocha</taxon>
        <taxon>Ploima</taxon>
        <taxon>Brachionidae</taxon>
        <taxon>Brachionus</taxon>
    </lineage>
</organism>